<gene>
    <name evidence="2" type="ORF">SAMN04488693_13712</name>
</gene>
<protein>
    <submittedName>
        <fullName evidence="2">Glutaredoxin</fullName>
    </submittedName>
</protein>
<dbReference type="Pfam" id="PF13192">
    <property type="entry name" value="Thioredoxin_3"/>
    <property type="match status" value="1"/>
</dbReference>
<dbReference type="RefSeq" id="WP_090588468.1">
    <property type="nucleotide sequence ID" value="NZ_FNDT01000037.1"/>
</dbReference>
<dbReference type="AlphaFoldDB" id="A0A1G8PT52"/>
<sequence>MPTTVTVLTQDNCAWCEQAKAILQDISATQPLSIEEIELTSEHGRDLAISHGVVFAPGILLDGQLFSYGRPSEKKLRRRLK</sequence>
<evidence type="ECO:0000259" key="1">
    <source>
        <dbReference type="Pfam" id="PF13192"/>
    </source>
</evidence>
<dbReference type="Gene3D" id="3.40.30.10">
    <property type="entry name" value="Glutaredoxin"/>
    <property type="match status" value="1"/>
</dbReference>
<dbReference type="Proteomes" id="UP000199258">
    <property type="component" value="Unassembled WGS sequence"/>
</dbReference>
<evidence type="ECO:0000313" key="2">
    <source>
        <dbReference type="EMBL" id="SDI95661.1"/>
    </source>
</evidence>
<dbReference type="STRING" id="335973.SAMN04488693_13712"/>
<feature type="domain" description="Thioredoxin-like fold" evidence="1">
    <location>
        <begin position="4"/>
        <end position="78"/>
    </location>
</feature>
<dbReference type="OrthoDB" id="5119771at2"/>
<dbReference type="EMBL" id="FNDT01000037">
    <property type="protein sequence ID" value="SDI95661.1"/>
    <property type="molecule type" value="Genomic_DNA"/>
</dbReference>
<dbReference type="InterPro" id="IPR012336">
    <property type="entry name" value="Thioredoxin-like_fold"/>
</dbReference>
<dbReference type="InterPro" id="IPR036249">
    <property type="entry name" value="Thioredoxin-like_sf"/>
</dbReference>
<keyword evidence="3" id="KW-1185">Reference proteome</keyword>
<evidence type="ECO:0000313" key="3">
    <source>
        <dbReference type="Proteomes" id="UP000199258"/>
    </source>
</evidence>
<reference evidence="2 3" key="1">
    <citation type="submission" date="2016-10" db="EMBL/GenBank/DDBJ databases">
        <authorList>
            <person name="de Groot N.N."/>
        </authorList>
    </citation>
    <scope>NUCLEOTIDE SEQUENCE [LARGE SCALE GENOMIC DNA]</scope>
    <source>
        <strain evidence="2 3">NP_1H</strain>
    </source>
</reference>
<organism evidence="2 3">
    <name type="scientific">Arthrobacter subterraneus</name>
    <dbReference type="NCBI Taxonomy" id="335973"/>
    <lineage>
        <taxon>Bacteria</taxon>
        <taxon>Bacillati</taxon>
        <taxon>Actinomycetota</taxon>
        <taxon>Actinomycetes</taxon>
        <taxon>Micrococcales</taxon>
        <taxon>Micrococcaceae</taxon>
        <taxon>Arthrobacter</taxon>
    </lineage>
</organism>
<proteinExistence type="predicted"/>
<accession>A0A1G8PT52</accession>
<dbReference type="SUPFAM" id="SSF52833">
    <property type="entry name" value="Thioredoxin-like"/>
    <property type="match status" value="1"/>
</dbReference>
<name>A0A1G8PT52_9MICC</name>